<name>A0ABV7YWE1_9BACT</name>
<evidence type="ECO:0008006" key="3">
    <source>
        <dbReference type="Google" id="ProtNLM"/>
    </source>
</evidence>
<sequence>MKNKKPWIIGGVLFALLTTILFFNNSVLLARFYPKVGVNILQYNQVNLKTVKMNVEVTVENRLPFGMSFNGISLKIGTEDTILLQTIDKAPFSLNAKSSSKIKLPIKLNVPAIKEKSKNVNLTTSEETEYVFETIIYNKPAWYLPKSLEFSHTEKLPTFKFPKVEFERLERVKGNKNTNFIAYLKITNFNTNAIKIKHPKFNIKVDDTQNVVTGLISETIVINQKSARVYPVPMHVDVKKAILKLPAFVGNKKNTMLFINLKAIILTENPMIDGCHFETNISGNVNEIMKRK</sequence>
<dbReference type="Proteomes" id="UP001595616">
    <property type="component" value="Unassembled WGS sequence"/>
</dbReference>
<reference evidence="2" key="1">
    <citation type="journal article" date="2019" name="Int. J. Syst. Evol. Microbiol.">
        <title>The Global Catalogue of Microorganisms (GCM) 10K type strain sequencing project: providing services to taxonomists for standard genome sequencing and annotation.</title>
        <authorList>
            <consortium name="The Broad Institute Genomics Platform"/>
            <consortium name="The Broad Institute Genome Sequencing Center for Infectious Disease"/>
            <person name="Wu L."/>
            <person name="Ma J."/>
        </authorList>
    </citation>
    <scope>NUCLEOTIDE SEQUENCE [LARGE SCALE GENOMIC DNA]</scope>
    <source>
        <strain evidence="2">CECT 7956</strain>
    </source>
</reference>
<dbReference type="EMBL" id="JBHRYQ010000001">
    <property type="protein sequence ID" value="MFC3810223.1"/>
    <property type="molecule type" value="Genomic_DNA"/>
</dbReference>
<protein>
    <recommendedName>
        <fullName evidence="3">Late embryogenesis abundant protein LEA-2 subgroup domain-containing protein</fullName>
    </recommendedName>
</protein>
<evidence type="ECO:0000313" key="1">
    <source>
        <dbReference type="EMBL" id="MFC3810223.1"/>
    </source>
</evidence>
<evidence type="ECO:0000313" key="2">
    <source>
        <dbReference type="Proteomes" id="UP001595616"/>
    </source>
</evidence>
<dbReference type="RefSeq" id="WP_379836168.1">
    <property type="nucleotide sequence ID" value="NZ_JBHRYQ010000001.1"/>
</dbReference>
<comment type="caution">
    <text evidence="1">The sequence shown here is derived from an EMBL/GenBank/DDBJ whole genome shotgun (WGS) entry which is preliminary data.</text>
</comment>
<gene>
    <name evidence="1" type="ORF">ACFOOI_06130</name>
</gene>
<dbReference type="SUPFAM" id="SSF117070">
    <property type="entry name" value="LEA14-like"/>
    <property type="match status" value="2"/>
</dbReference>
<keyword evidence="2" id="KW-1185">Reference proteome</keyword>
<dbReference type="Gene3D" id="2.60.40.1820">
    <property type="match status" value="2"/>
</dbReference>
<accession>A0ABV7YWE1</accession>
<proteinExistence type="predicted"/>
<organism evidence="1 2">
    <name type="scientific">Lacihabitans lacunae</name>
    <dbReference type="NCBI Taxonomy" id="1028214"/>
    <lineage>
        <taxon>Bacteria</taxon>
        <taxon>Pseudomonadati</taxon>
        <taxon>Bacteroidota</taxon>
        <taxon>Cytophagia</taxon>
        <taxon>Cytophagales</taxon>
        <taxon>Leadbetterellaceae</taxon>
        <taxon>Lacihabitans</taxon>
    </lineage>
</organism>